<dbReference type="RefSeq" id="WP_066546519.1">
    <property type="nucleotide sequence ID" value="NZ_MASJ01000026.1"/>
</dbReference>
<dbReference type="SUPFAM" id="SSF54593">
    <property type="entry name" value="Glyoxalase/Bleomycin resistance protein/Dihydroxybiphenyl dioxygenase"/>
    <property type="match status" value="2"/>
</dbReference>
<dbReference type="STRING" id="33978.A6M13_15470"/>
<organism evidence="2 3">
    <name type="scientific">Caryophanon tenue</name>
    <dbReference type="NCBI Taxonomy" id="33978"/>
    <lineage>
        <taxon>Bacteria</taxon>
        <taxon>Bacillati</taxon>
        <taxon>Bacillota</taxon>
        <taxon>Bacilli</taxon>
        <taxon>Bacillales</taxon>
        <taxon>Caryophanaceae</taxon>
        <taxon>Caryophanon</taxon>
    </lineage>
</organism>
<reference evidence="2 3" key="1">
    <citation type="submission" date="2016-07" db="EMBL/GenBank/DDBJ databases">
        <title>Caryophanon tenue genome sequencing.</title>
        <authorList>
            <person name="Verma A."/>
            <person name="Pal Y."/>
            <person name="Krishnamurthi S."/>
        </authorList>
    </citation>
    <scope>NUCLEOTIDE SEQUENCE [LARGE SCALE GENOMIC DNA]</scope>
    <source>
        <strain evidence="2 3">DSM 14152</strain>
    </source>
</reference>
<dbReference type="PANTHER" id="PTHR43279">
    <property type="entry name" value="CATECHOL-2,3-DIOXYGENASE"/>
    <property type="match status" value="1"/>
</dbReference>
<evidence type="ECO:0000313" key="2">
    <source>
        <dbReference type="EMBL" id="OCS84374.1"/>
    </source>
</evidence>
<dbReference type="PANTHER" id="PTHR43279:SF1">
    <property type="entry name" value="CATECHOL-2,3-DIOXYGENASE"/>
    <property type="match status" value="1"/>
</dbReference>
<dbReference type="InterPro" id="IPR029068">
    <property type="entry name" value="Glyas_Bleomycin-R_OHBP_Dase"/>
</dbReference>
<keyword evidence="3" id="KW-1185">Reference proteome</keyword>
<feature type="domain" description="VOC" evidence="1">
    <location>
        <begin position="10"/>
        <end position="127"/>
    </location>
</feature>
<name>A0A1C0YB24_9BACL</name>
<accession>A0A1C0YB24</accession>
<dbReference type="OrthoDB" id="9792626at2"/>
<dbReference type="Pfam" id="PF00903">
    <property type="entry name" value="Glyoxalase"/>
    <property type="match status" value="2"/>
</dbReference>
<dbReference type="AlphaFoldDB" id="A0A1C0YB24"/>
<dbReference type="Proteomes" id="UP000093199">
    <property type="component" value="Unassembled WGS sequence"/>
</dbReference>
<dbReference type="Gene3D" id="3.10.180.10">
    <property type="entry name" value="2,3-Dihydroxybiphenyl 1,2-Dioxygenase, domain 1"/>
    <property type="match status" value="2"/>
</dbReference>
<comment type="caution">
    <text evidence="2">The sequence shown here is derived from an EMBL/GenBank/DDBJ whole genome shotgun (WGS) entry which is preliminary data.</text>
</comment>
<dbReference type="InterPro" id="IPR004360">
    <property type="entry name" value="Glyas_Fos-R_dOase_dom"/>
</dbReference>
<dbReference type="CDD" id="cd07255">
    <property type="entry name" value="VOC_BsCatE_like_N"/>
    <property type="match status" value="1"/>
</dbReference>
<evidence type="ECO:0000313" key="3">
    <source>
        <dbReference type="Proteomes" id="UP000093199"/>
    </source>
</evidence>
<evidence type="ECO:0000259" key="1">
    <source>
        <dbReference type="PROSITE" id="PS51819"/>
    </source>
</evidence>
<dbReference type="EMBL" id="MASJ01000026">
    <property type="protein sequence ID" value="OCS84374.1"/>
    <property type="molecule type" value="Genomic_DNA"/>
</dbReference>
<gene>
    <name evidence="2" type="ORF">A6M13_15470</name>
</gene>
<dbReference type="PROSITE" id="PS51819">
    <property type="entry name" value="VOC"/>
    <property type="match status" value="1"/>
</dbReference>
<dbReference type="InterPro" id="IPR037523">
    <property type="entry name" value="VOC_core"/>
</dbReference>
<sequence length="282" mass="31432">MHFFEKPNNFVQHVEIKVSNLARSLTYYQETIGLFVIKTEGNFAYLGAKNSDTPLLILEEVENATARPHGTTGLYHFALLLPERKHLANILRFFAERGVRLGASDHHVSEALYLNDPDGNGIEIYVDRPEEQWQWNNDYVHMTTEPLNAQDVMTAEDGTWDGMPEGTVMGHAHLNVASIADSEKFYTEALLFDVVTRYGPSALFISTGKYHHHIGLNTWQSEGGSPAPASSVGLIAISLQLADEAQKATLLERLTAYGAPYTETTDGFDTQDPAGNTIRFRF</sequence>
<proteinExistence type="predicted"/>
<protein>
    <submittedName>
        <fullName evidence="2">Glyoxalase</fullName>
    </submittedName>
</protein>